<evidence type="ECO:0000256" key="1">
    <source>
        <dbReference type="SAM" id="MobiDB-lite"/>
    </source>
</evidence>
<name>A0A9P4Y0W4_CRYP1</name>
<dbReference type="GeneID" id="63838638"/>
<dbReference type="PANTHER" id="PTHR36156">
    <property type="entry name" value="SLR2101 PROTEIN"/>
    <property type="match status" value="1"/>
</dbReference>
<accession>A0A9P4Y0W4</accession>
<dbReference type="AlphaFoldDB" id="A0A9P4Y0W4"/>
<dbReference type="EMBL" id="MU032348">
    <property type="protein sequence ID" value="KAF3764335.1"/>
    <property type="molecule type" value="Genomic_DNA"/>
</dbReference>
<dbReference type="Gene3D" id="2.60.120.10">
    <property type="entry name" value="Jelly Rolls"/>
    <property type="match status" value="1"/>
</dbReference>
<feature type="region of interest" description="Disordered" evidence="1">
    <location>
        <begin position="1"/>
        <end position="27"/>
    </location>
</feature>
<organism evidence="3 4">
    <name type="scientific">Cryphonectria parasitica (strain ATCC 38755 / EP155)</name>
    <dbReference type="NCBI Taxonomy" id="660469"/>
    <lineage>
        <taxon>Eukaryota</taxon>
        <taxon>Fungi</taxon>
        <taxon>Dikarya</taxon>
        <taxon>Ascomycota</taxon>
        <taxon>Pezizomycotina</taxon>
        <taxon>Sordariomycetes</taxon>
        <taxon>Sordariomycetidae</taxon>
        <taxon>Diaporthales</taxon>
        <taxon>Cryphonectriaceae</taxon>
        <taxon>Cryphonectria-Endothia species complex</taxon>
        <taxon>Cryphonectria</taxon>
    </lineage>
</organism>
<protein>
    <recommendedName>
        <fullName evidence="2">Cupin type-2 domain-containing protein</fullName>
    </recommendedName>
</protein>
<dbReference type="OrthoDB" id="5840532at2759"/>
<evidence type="ECO:0000313" key="3">
    <source>
        <dbReference type="EMBL" id="KAF3764335.1"/>
    </source>
</evidence>
<dbReference type="CDD" id="cd02231">
    <property type="entry name" value="cupin_BLL6423-like"/>
    <property type="match status" value="1"/>
</dbReference>
<keyword evidence="4" id="KW-1185">Reference proteome</keyword>
<proteinExistence type="predicted"/>
<dbReference type="PANTHER" id="PTHR36156:SF3">
    <property type="entry name" value="CUPIN 2 CONSERVED BARREL DOMAIN-CONTAINING PROTEIN"/>
    <property type="match status" value="1"/>
</dbReference>
<dbReference type="InterPro" id="IPR047142">
    <property type="entry name" value="OryJ/VirC-like"/>
</dbReference>
<sequence>MADAQASISTSVSAPPTDPNRHITTNNSDAKAVFSTIPAPLQVTRDLGGTLFRLGYQTPRPPVSFTENKDLNAYAQSLDNPPPLVPPGGGAVVWYVDTPPGAISPVHRTVSLDIVIQVQGELELHLDGGETRLLKPGDMTVQRATMHAWRNPSETTWSRMIAVMSECEPAVVGGETLGTFFPPAGH</sequence>
<dbReference type="InterPro" id="IPR013096">
    <property type="entry name" value="Cupin_2"/>
</dbReference>
<dbReference type="SUPFAM" id="SSF51182">
    <property type="entry name" value="RmlC-like cupins"/>
    <property type="match status" value="1"/>
</dbReference>
<evidence type="ECO:0000259" key="2">
    <source>
        <dbReference type="Pfam" id="PF07883"/>
    </source>
</evidence>
<comment type="caution">
    <text evidence="3">The sequence shown here is derived from an EMBL/GenBank/DDBJ whole genome shotgun (WGS) entry which is preliminary data.</text>
</comment>
<dbReference type="InterPro" id="IPR014710">
    <property type="entry name" value="RmlC-like_jellyroll"/>
</dbReference>
<gene>
    <name evidence="3" type="ORF">M406DRAFT_339961</name>
</gene>
<feature type="compositionally biased region" description="Polar residues" evidence="1">
    <location>
        <begin position="1"/>
        <end position="14"/>
    </location>
</feature>
<feature type="domain" description="Cupin type-2" evidence="2">
    <location>
        <begin position="95"/>
        <end position="155"/>
    </location>
</feature>
<evidence type="ECO:0000313" key="4">
    <source>
        <dbReference type="Proteomes" id="UP000803844"/>
    </source>
</evidence>
<reference evidence="3" key="1">
    <citation type="journal article" date="2020" name="Phytopathology">
        <title>Genome sequence of the chestnut blight fungus Cryphonectria parasitica EP155: A fundamental resource for an archetypical invasive plant pathogen.</title>
        <authorList>
            <person name="Crouch J.A."/>
            <person name="Dawe A."/>
            <person name="Aerts A."/>
            <person name="Barry K."/>
            <person name="Churchill A.C.L."/>
            <person name="Grimwood J."/>
            <person name="Hillman B."/>
            <person name="Milgroom M.G."/>
            <person name="Pangilinan J."/>
            <person name="Smith M."/>
            <person name="Salamov A."/>
            <person name="Schmutz J."/>
            <person name="Yadav J."/>
            <person name="Grigoriev I.V."/>
            <person name="Nuss D."/>
        </authorList>
    </citation>
    <scope>NUCLEOTIDE SEQUENCE</scope>
    <source>
        <strain evidence="3">EP155</strain>
    </source>
</reference>
<dbReference type="RefSeq" id="XP_040775296.1">
    <property type="nucleotide sequence ID" value="XM_040921509.1"/>
</dbReference>
<dbReference type="Proteomes" id="UP000803844">
    <property type="component" value="Unassembled WGS sequence"/>
</dbReference>
<dbReference type="InterPro" id="IPR011051">
    <property type="entry name" value="RmlC_Cupin_sf"/>
</dbReference>
<dbReference type="Pfam" id="PF07883">
    <property type="entry name" value="Cupin_2"/>
    <property type="match status" value="1"/>
</dbReference>